<evidence type="ECO:0000256" key="2">
    <source>
        <dbReference type="SAM" id="SignalP"/>
    </source>
</evidence>
<evidence type="ECO:0000313" key="4">
    <source>
        <dbReference type="Proteomes" id="UP000321595"/>
    </source>
</evidence>
<feature type="chain" id="PRO_5022665880" evidence="2">
    <location>
        <begin position="30"/>
        <end position="447"/>
    </location>
</feature>
<name>A0A5B8XTQ3_9DELT</name>
<dbReference type="Proteomes" id="UP000321595">
    <property type="component" value="Chromosome"/>
</dbReference>
<evidence type="ECO:0000313" key="3">
    <source>
        <dbReference type="EMBL" id="QED28935.1"/>
    </source>
</evidence>
<protein>
    <submittedName>
        <fullName evidence="3">Zinc-regulated TonB-dependent outer membrane receptor</fullName>
    </submittedName>
</protein>
<dbReference type="AlphaFoldDB" id="A0A5B8XTQ3"/>
<reference evidence="3 4" key="1">
    <citation type="submission" date="2019-08" db="EMBL/GenBank/DDBJ databases">
        <authorList>
            <person name="Liang Q."/>
        </authorList>
    </citation>
    <scope>NUCLEOTIDE SEQUENCE [LARGE SCALE GENOMIC DNA]</scope>
    <source>
        <strain evidence="3 4">V1718</strain>
    </source>
</reference>
<feature type="region of interest" description="Disordered" evidence="1">
    <location>
        <begin position="36"/>
        <end position="77"/>
    </location>
</feature>
<feature type="compositionally biased region" description="Low complexity" evidence="1">
    <location>
        <begin position="39"/>
        <end position="57"/>
    </location>
</feature>
<dbReference type="Gene3D" id="2.40.160.10">
    <property type="entry name" value="Porin"/>
    <property type="match status" value="1"/>
</dbReference>
<sequence>MFNMFRSLCRLRVAVCIAALNLVGFPAIAQDAPDEDAVETAAEVEAPAVESPPVEVQPIEEEPKRETTTQQAEGPSPDELALIEASLAADAEEVVQSEPQAPSVIGAVDSMTLDIALILDVAAAWFSDEPRQTGAHDPSRTGFTLQQLEMSIGSNIDPYFRIDTNLVFAEFGVEVEEAYVTTLALPGNLQARAGQFLTKFGRQNPTHPHAWKFLDQPLVMGKFFGGENSRGLGAEVSWLSPLPWFAELIASTNMANGECCARSFFGGDDPGVNGLEDLLYTTALKQFFDLHQDWGLLWGLSAQFGPNSTGFENRSEIYGTDLTLRYRPVDSVDRSALTLQIEAMLRRRQIPRDVLQDFGGYAQLIWQVNPRWETGARYEFVSGLEDDPIDPEWFDDRQRVSTQLTFYPSHFSRLRLQGAWDQAGTDSTFAIMLGLEVLAGAHGAHEY</sequence>
<feature type="signal peptide" evidence="2">
    <location>
        <begin position="1"/>
        <end position="29"/>
    </location>
</feature>
<accession>A0A5B8XTQ3</accession>
<dbReference type="InterPro" id="IPR023614">
    <property type="entry name" value="Porin_dom_sf"/>
</dbReference>
<dbReference type="KEGG" id="bbae:FRD01_17145"/>
<keyword evidence="2" id="KW-0732">Signal</keyword>
<dbReference type="OrthoDB" id="9788733at2"/>
<gene>
    <name evidence="3" type="ORF">FRD01_17145</name>
</gene>
<organism evidence="3 4">
    <name type="scientific">Microvenator marinus</name>
    <dbReference type="NCBI Taxonomy" id="2600177"/>
    <lineage>
        <taxon>Bacteria</taxon>
        <taxon>Deltaproteobacteria</taxon>
        <taxon>Bradymonadales</taxon>
        <taxon>Microvenatoraceae</taxon>
        <taxon>Microvenator</taxon>
    </lineage>
</organism>
<dbReference type="SUPFAM" id="SSF56935">
    <property type="entry name" value="Porins"/>
    <property type="match status" value="1"/>
</dbReference>
<dbReference type="EMBL" id="CP042467">
    <property type="protein sequence ID" value="QED28935.1"/>
    <property type="molecule type" value="Genomic_DNA"/>
</dbReference>
<dbReference type="RefSeq" id="WP_146961802.1">
    <property type="nucleotide sequence ID" value="NZ_CP042467.1"/>
</dbReference>
<proteinExistence type="predicted"/>
<evidence type="ECO:0000256" key="1">
    <source>
        <dbReference type="SAM" id="MobiDB-lite"/>
    </source>
</evidence>
<keyword evidence="4" id="KW-1185">Reference proteome</keyword>
<keyword evidence="3" id="KW-0675">Receptor</keyword>